<evidence type="ECO:0000256" key="4">
    <source>
        <dbReference type="SAM" id="Phobius"/>
    </source>
</evidence>
<evidence type="ECO:0000313" key="7">
    <source>
        <dbReference type="Proteomes" id="UP001157440"/>
    </source>
</evidence>
<dbReference type="Gene3D" id="3.40.50.720">
    <property type="entry name" value="NAD(P)-binding Rossmann-like Domain"/>
    <property type="match status" value="1"/>
</dbReference>
<dbReference type="InterPro" id="IPR020904">
    <property type="entry name" value="Sc_DH/Rdtase_CS"/>
</dbReference>
<feature type="transmembrane region" description="Helical" evidence="4">
    <location>
        <begin position="34"/>
        <end position="58"/>
    </location>
</feature>
<dbReference type="PANTHER" id="PTHR44196">
    <property type="entry name" value="DEHYDROGENASE/REDUCTASE SDR FAMILY MEMBER 7B"/>
    <property type="match status" value="1"/>
</dbReference>
<evidence type="ECO:0000256" key="2">
    <source>
        <dbReference type="ARBA" id="ARBA00023002"/>
    </source>
</evidence>
<keyword evidence="4" id="KW-0472">Membrane</keyword>
<dbReference type="Pfam" id="PF00106">
    <property type="entry name" value="adh_short"/>
    <property type="match status" value="1"/>
</dbReference>
<gene>
    <name evidence="6" type="ORF">GCM10007890_39020</name>
</gene>
<keyword evidence="7" id="KW-1185">Reference proteome</keyword>
<protein>
    <submittedName>
        <fullName evidence="6">Acetoin dehydrogenase</fullName>
    </submittedName>
</protein>
<evidence type="ECO:0000259" key="5">
    <source>
        <dbReference type="SMART" id="SM00822"/>
    </source>
</evidence>
<organism evidence="6 7">
    <name type="scientific">Methylobacterium tardum</name>
    <dbReference type="NCBI Taxonomy" id="374432"/>
    <lineage>
        <taxon>Bacteria</taxon>
        <taxon>Pseudomonadati</taxon>
        <taxon>Pseudomonadota</taxon>
        <taxon>Alphaproteobacteria</taxon>
        <taxon>Hyphomicrobiales</taxon>
        <taxon>Methylobacteriaceae</taxon>
        <taxon>Methylobacterium</taxon>
    </lineage>
</organism>
<comment type="similarity">
    <text evidence="1 3">Belongs to the short-chain dehydrogenases/reductases (SDR) family.</text>
</comment>
<dbReference type="SMART" id="SM00822">
    <property type="entry name" value="PKS_KR"/>
    <property type="match status" value="1"/>
</dbReference>
<dbReference type="PANTHER" id="PTHR44196:SF1">
    <property type="entry name" value="DEHYDROGENASE_REDUCTASE SDR FAMILY MEMBER 7B"/>
    <property type="match status" value="1"/>
</dbReference>
<dbReference type="GO" id="GO:0016491">
    <property type="term" value="F:oxidoreductase activity"/>
    <property type="evidence" value="ECO:0007669"/>
    <property type="project" value="UniProtKB-KW"/>
</dbReference>
<keyword evidence="4" id="KW-1133">Transmembrane helix</keyword>
<name>A0AA37WT82_9HYPH</name>
<reference evidence="7" key="1">
    <citation type="journal article" date="2019" name="Int. J. Syst. Evol. Microbiol.">
        <title>The Global Catalogue of Microorganisms (GCM) 10K type strain sequencing project: providing services to taxonomists for standard genome sequencing and annotation.</title>
        <authorList>
            <consortium name="The Broad Institute Genomics Platform"/>
            <consortium name="The Broad Institute Genome Sequencing Center for Infectious Disease"/>
            <person name="Wu L."/>
            <person name="Ma J."/>
        </authorList>
    </citation>
    <scope>NUCLEOTIDE SEQUENCE [LARGE SCALE GENOMIC DNA]</scope>
    <source>
        <strain evidence="7">NBRC 103632</strain>
    </source>
</reference>
<proteinExistence type="inferred from homology"/>
<dbReference type="PRINTS" id="PR00080">
    <property type="entry name" value="SDRFAMILY"/>
</dbReference>
<dbReference type="InterPro" id="IPR036291">
    <property type="entry name" value="NAD(P)-bd_dom_sf"/>
</dbReference>
<evidence type="ECO:0000256" key="1">
    <source>
        <dbReference type="ARBA" id="ARBA00006484"/>
    </source>
</evidence>
<feature type="domain" description="Ketoreductase" evidence="5">
    <location>
        <begin position="37"/>
        <end position="221"/>
    </location>
</feature>
<evidence type="ECO:0000313" key="6">
    <source>
        <dbReference type="EMBL" id="GLS71889.1"/>
    </source>
</evidence>
<evidence type="ECO:0000256" key="3">
    <source>
        <dbReference type="RuleBase" id="RU000363"/>
    </source>
</evidence>
<dbReference type="EMBL" id="BSPL01000019">
    <property type="protein sequence ID" value="GLS71889.1"/>
    <property type="molecule type" value="Genomic_DNA"/>
</dbReference>
<dbReference type="GO" id="GO:0016020">
    <property type="term" value="C:membrane"/>
    <property type="evidence" value="ECO:0007669"/>
    <property type="project" value="TreeGrafter"/>
</dbReference>
<sequence>MFTLDNLRSGGYPSFKARTNRHDGRHSLAQRFQLAGAVALITGAASGIGAALAAGLAAKGCSLLLVDRDPVGLEDVAGQIRARGATVETRIVDLVDADAIRALPDWAQDRFGRLDILINNAGVALGGRFDETHLEDFEWLMDINLRAVVRMCHAFLPMLRARPAAQIVNLSSLFGLIAPPGQVAYCTSKFGVRGFSEALRHEYEGTGLGITVVHPGGVATAISRNARGRRPPSDPEAAKRAAVEDEKGREAFGKLLTLPPADAADAIIRGIEARAPRIVIGKDARNAALIQRLMPVGYWKTIVRLSGGNL</sequence>
<keyword evidence="2" id="KW-0560">Oxidoreductase</keyword>
<comment type="caution">
    <text evidence="6">The sequence shown here is derived from an EMBL/GenBank/DDBJ whole genome shotgun (WGS) entry which is preliminary data.</text>
</comment>
<keyword evidence="4" id="KW-0812">Transmembrane</keyword>
<dbReference type="InterPro" id="IPR002347">
    <property type="entry name" value="SDR_fam"/>
</dbReference>
<dbReference type="Proteomes" id="UP001157440">
    <property type="component" value="Unassembled WGS sequence"/>
</dbReference>
<dbReference type="AlphaFoldDB" id="A0AA37WT82"/>
<accession>A0AA37WT82</accession>
<dbReference type="PRINTS" id="PR00081">
    <property type="entry name" value="GDHRDH"/>
</dbReference>
<dbReference type="PROSITE" id="PS00061">
    <property type="entry name" value="ADH_SHORT"/>
    <property type="match status" value="1"/>
</dbReference>
<dbReference type="SUPFAM" id="SSF51735">
    <property type="entry name" value="NAD(P)-binding Rossmann-fold domains"/>
    <property type="match status" value="1"/>
</dbReference>
<dbReference type="InterPro" id="IPR057326">
    <property type="entry name" value="KR_dom"/>
</dbReference>